<keyword evidence="2" id="KW-0479">Metal-binding</keyword>
<dbReference type="GO" id="GO:0031418">
    <property type="term" value="F:L-ascorbic acid binding"/>
    <property type="evidence" value="ECO:0007669"/>
    <property type="project" value="InterPro"/>
</dbReference>
<dbReference type="KEGG" id="aaf:AURANDRAFT_71722"/>
<dbReference type="GO" id="GO:0005506">
    <property type="term" value="F:iron ion binding"/>
    <property type="evidence" value="ECO:0007669"/>
    <property type="project" value="InterPro"/>
</dbReference>
<dbReference type="RefSeq" id="XP_009037365.1">
    <property type="nucleotide sequence ID" value="XM_009039117.1"/>
</dbReference>
<dbReference type="InParanoid" id="F0YAH3"/>
<keyword evidence="5" id="KW-0408">Iron</keyword>
<dbReference type="PANTHER" id="PTHR10869:SF246">
    <property type="entry name" value="TRANSMEMBRANE PROLYL 4-HYDROXYLASE"/>
    <property type="match status" value="1"/>
</dbReference>
<dbReference type="InterPro" id="IPR006620">
    <property type="entry name" value="Pro_4_hyd_alph"/>
</dbReference>
<dbReference type="GO" id="GO:0005783">
    <property type="term" value="C:endoplasmic reticulum"/>
    <property type="evidence" value="ECO:0007669"/>
    <property type="project" value="TreeGrafter"/>
</dbReference>
<evidence type="ECO:0000313" key="7">
    <source>
        <dbReference type="EMBL" id="EGB08002.1"/>
    </source>
</evidence>
<dbReference type="GeneID" id="20228363"/>
<evidence type="ECO:0000256" key="1">
    <source>
        <dbReference type="ARBA" id="ARBA00001961"/>
    </source>
</evidence>
<keyword evidence="4" id="KW-0560">Oxidoreductase</keyword>
<dbReference type="EMBL" id="GL833129">
    <property type="protein sequence ID" value="EGB08002.1"/>
    <property type="molecule type" value="Genomic_DNA"/>
</dbReference>
<evidence type="ECO:0000256" key="5">
    <source>
        <dbReference type="ARBA" id="ARBA00023004"/>
    </source>
</evidence>
<keyword evidence="3" id="KW-0223">Dioxygenase</keyword>
<feature type="domain" description="Prolyl 4-hydroxylase alpha subunit" evidence="6">
    <location>
        <begin position="233"/>
        <end position="442"/>
    </location>
</feature>
<evidence type="ECO:0000256" key="3">
    <source>
        <dbReference type="ARBA" id="ARBA00022964"/>
    </source>
</evidence>
<dbReference type="Gene3D" id="2.60.120.620">
    <property type="entry name" value="q2cbj1_9rhob like domain"/>
    <property type="match status" value="1"/>
</dbReference>
<comment type="cofactor">
    <cofactor evidence="1">
        <name>L-ascorbate</name>
        <dbReference type="ChEBI" id="CHEBI:38290"/>
    </cofactor>
</comment>
<proteinExistence type="predicted"/>
<reference evidence="7 8" key="1">
    <citation type="journal article" date="2011" name="Proc. Natl. Acad. Sci. U.S.A.">
        <title>Niche of harmful alga Aureococcus anophagefferens revealed through ecogenomics.</title>
        <authorList>
            <person name="Gobler C.J."/>
            <person name="Berry D.L."/>
            <person name="Dyhrman S.T."/>
            <person name="Wilhelm S.W."/>
            <person name="Salamov A."/>
            <person name="Lobanov A.V."/>
            <person name="Zhang Y."/>
            <person name="Collier J.L."/>
            <person name="Wurch L.L."/>
            <person name="Kustka A.B."/>
            <person name="Dill B.D."/>
            <person name="Shah M."/>
            <person name="VerBerkmoes N.C."/>
            <person name="Kuo A."/>
            <person name="Terry A."/>
            <person name="Pangilinan J."/>
            <person name="Lindquist E.A."/>
            <person name="Lucas S."/>
            <person name="Paulsen I.T."/>
            <person name="Hattenrath-Lehmann T.K."/>
            <person name="Talmage S.C."/>
            <person name="Walker E.A."/>
            <person name="Koch F."/>
            <person name="Burson A.M."/>
            <person name="Marcoval M.A."/>
            <person name="Tang Y.Z."/>
            <person name="Lecleir G.R."/>
            <person name="Coyne K.J."/>
            <person name="Berg G.M."/>
            <person name="Bertrand E.M."/>
            <person name="Saito M.A."/>
            <person name="Gladyshev V.N."/>
            <person name="Grigoriev I.V."/>
        </authorList>
    </citation>
    <scope>NUCLEOTIDE SEQUENCE [LARGE SCALE GENOMIC DNA]</scope>
    <source>
        <strain evidence="8">CCMP 1984</strain>
    </source>
</reference>
<keyword evidence="8" id="KW-1185">Reference proteome</keyword>
<name>F0YAH3_AURAN</name>
<evidence type="ECO:0000256" key="2">
    <source>
        <dbReference type="ARBA" id="ARBA00022723"/>
    </source>
</evidence>
<dbReference type="Proteomes" id="UP000002729">
    <property type="component" value="Unassembled WGS sequence"/>
</dbReference>
<evidence type="ECO:0000256" key="4">
    <source>
        <dbReference type="ARBA" id="ARBA00023002"/>
    </source>
</evidence>
<sequence length="741" mass="77736">MAALRVVVELGDQRFAVSVPARHHDRSVGRVLLRPLEKQGFLVEELLLGGRPLDPASLVSRVPWPPSPVVRALPPLPLLELAAVPDDFQVVKWRGFGEAASASLKGPSGRPAAAWVASASAAEREATTPVLPIAGGCTVAAQPAESGAHELVLYDDLGLRKRAMPLSVKAPPPLARPWATLPRARKDEVRRWLRRCGRCRAFVDGSDMLQLPLPPEDDGAADAPLAWTRPAPGRVAVLRDFIPAALAARAIRAAEAHLVEAAAHTVGVGEARPAYSSRAYRTNRSCFLDAHDEGVVRAIRAAVRAAFPEVEGRELELQVVHYKPGEVFRLHSDVGVRRNDGTFGRSWSMFVYLRGPAGGGGGTVFPRLASSDVYDGATGAVHLDCCESVDGGGVSLKPEDGSALVWRNVDDHDRRDRRAFHAGAAVAEGQEKWGLNVSPAIQVATLSVAPLCPGRTDHVRVARVLREAAVADVAAADEPPVAPRGLREAAVADVAAADEPPVAPRERGRGPAPAPLAAFRALAAALPGDLALAWGGRDVVQFCLRTVEDVVGGAADRWLEARGSLPGWRRDAVAAALRGAAADLGLAIRVDTMGEEKPGLLMNTAVGTVCGAVYGSVVSAWVAPKIGKLDGVELSQDALPSFRTMTRHVGGHALVFGGVAAAFSVGEAVGGAMRGEDDVVAAFTGGATAGAVLGVARTKTIGHGLAFTLGFGALSAFVHLAHGSFIQDKEKQHARHSVTRV</sequence>
<gene>
    <name evidence="7" type="ORF">AURANDRAFT_71722</name>
</gene>
<accession>F0YAH3</accession>
<organism evidence="8">
    <name type="scientific">Aureococcus anophagefferens</name>
    <name type="common">Harmful bloom alga</name>
    <dbReference type="NCBI Taxonomy" id="44056"/>
    <lineage>
        <taxon>Eukaryota</taxon>
        <taxon>Sar</taxon>
        <taxon>Stramenopiles</taxon>
        <taxon>Ochrophyta</taxon>
        <taxon>Pelagophyceae</taxon>
        <taxon>Pelagomonadales</taxon>
        <taxon>Pelagomonadaceae</taxon>
        <taxon>Aureococcus</taxon>
    </lineage>
</organism>
<dbReference type="GO" id="GO:0004656">
    <property type="term" value="F:procollagen-proline 4-dioxygenase activity"/>
    <property type="evidence" value="ECO:0007669"/>
    <property type="project" value="TreeGrafter"/>
</dbReference>
<protein>
    <recommendedName>
        <fullName evidence="6">Prolyl 4-hydroxylase alpha subunit domain-containing protein</fullName>
    </recommendedName>
</protein>
<evidence type="ECO:0000313" key="8">
    <source>
        <dbReference type="Proteomes" id="UP000002729"/>
    </source>
</evidence>
<evidence type="ECO:0000259" key="6">
    <source>
        <dbReference type="SMART" id="SM00702"/>
    </source>
</evidence>
<dbReference type="AlphaFoldDB" id="F0YAH3"/>
<dbReference type="SMART" id="SM00702">
    <property type="entry name" value="P4Hc"/>
    <property type="match status" value="1"/>
</dbReference>
<dbReference type="PANTHER" id="PTHR10869">
    <property type="entry name" value="PROLYL 4-HYDROXYLASE ALPHA SUBUNIT"/>
    <property type="match status" value="1"/>
</dbReference>
<dbReference type="InterPro" id="IPR045054">
    <property type="entry name" value="P4HA-like"/>
</dbReference>
<dbReference type="OrthoDB" id="10628799at2759"/>